<dbReference type="PANTHER" id="PTHR15889">
    <property type="entry name" value="MITOCHONDRIAL RIBOSOMAL PROTEIN L37"/>
    <property type="match status" value="1"/>
</dbReference>
<dbReference type="GO" id="GO:0005739">
    <property type="term" value="C:mitochondrion"/>
    <property type="evidence" value="ECO:0007669"/>
    <property type="project" value="TreeGrafter"/>
</dbReference>
<accession>A0A7E4V623</accession>
<keyword evidence="1" id="KW-1185">Reference proteome</keyword>
<dbReference type="InterPro" id="IPR052482">
    <property type="entry name" value="mtLSU_mL37"/>
</dbReference>
<reference evidence="2" key="2">
    <citation type="submission" date="2020-10" db="UniProtKB">
        <authorList>
            <consortium name="WormBaseParasite"/>
        </authorList>
    </citation>
    <scope>IDENTIFICATION</scope>
</reference>
<evidence type="ECO:0000313" key="1">
    <source>
        <dbReference type="Proteomes" id="UP000492821"/>
    </source>
</evidence>
<sequence>MVYRKYREIKQWGKINTKLYKRAAKAYNKIPLPKFEVPEAVKAAGVVVHNPNDPSFWKQFEASKPLPEGALHPALAAPVIQTHPLYNTTPAYVFESFEPFSDGVDQACNLINAVKIEGLPKAVTEVQHNLLRNTAEEDVRDCILQGERYDPTLEKLERRHDKILFWVSHPVLHGTPVLKRNNIILEALYRKVLLAAVKEGQLNGLRSDRDQYISATLTTGRFAEAPLIIRGQPHLVVQADKPLVPWAKPDEIEASKGQTVPSVAPIDPLIDLSLSNLYNGTALVPRANIPGLFIDTLLTTRQQSQKYPWTTEQNAANAIVQCFGAALAQATRNLRRDKIAELGELKEPVVAKTVQLVDGRLDLVAVQLNNLNLEAGNGEAKNFVWYEKGLRLYKPKPFWENMDTVEELNMDAFHQFVALLLKR</sequence>
<dbReference type="PANTHER" id="PTHR15889:SF2">
    <property type="entry name" value="LARGE RIBOSOMAL SUBUNIT PROTEIN ML37"/>
    <property type="match status" value="1"/>
</dbReference>
<proteinExistence type="predicted"/>
<organism evidence="1 2">
    <name type="scientific">Panagrellus redivivus</name>
    <name type="common">Microworm</name>
    <dbReference type="NCBI Taxonomy" id="6233"/>
    <lineage>
        <taxon>Eukaryota</taxon>
        <taxon>Metazoa</taxon>
        <taxon>Ecdysozoa</taxon>
        <taxon>Nematoda</taxon>
        <taxon>Chromadorea</taxon>
        <taxon>Rhabditida</taxon>
        <taxon>Tylenchina</taxon>
        <taxon>Panagrolaimomorpha</taxon>
        <taxon>Panagrolaimoidea</taxon>
        <taxon>Panagrolaimidae</taxon>
        <taxon>Panagrellus</taxon>
    </lineage>
</organism>
<dbReference type="AlphaFoldDB" id="A0A7E4V623"/>
<reference evidence="1" key="1">
    <citation type="journal article" date="2013" name="Genetics">
        <title>The draft genome and transcriptome of Panagrellus redivivus are shaped by the harsh demands of a free-living lifestyle.</title>
        <authorList>
            <person name="Srinivasan J."/>
            <person name="Dillman A.R."/>
            <person name="Macchietto M.G."/>
            <person name="Heikkinen L."/>
            <person name="Lakso M."/>
            <person name="Fracchia K.M."/>
            <person name="Antoshechkin I."/>
            <person name="Mortazavi A."/>
            <person name="Wong G."/>
            <person name="Sternberg P.W."/>
        </authorList>
    </citation>
    <scope>NUCLEOTIDE SEQUENCE [LARGE SCALE GENOMIC DNA]</scope>
    <source>
        <strain evidence="1">MT8872</strain>
    </source>
</reference>
<dbReference type="Proteomes" id="UP000492821">
    <property type="component" value="Unassembled WGS sequence"/>
</dbReference>
<evidence type="ECO:0000313" key="2">
    <source>
        <dbReference type="WBParaSite" id="Pan_g16967.t1"/>
    </source>
</evidence>
<protein>
    <submittedName>
        <fullName evidence="2">39S ribosomal protein L37, mitochondrial</fullName>
    </submittedName>
</protein>
<dbReference type="WBParaSite" id="Pan_g16967.t1">
    <property type="protein sequence ID" value="Pan_g16967.t1"/>
    <property type="gene ID" value="Pan_g16967"/>
</dbReference>
<name>A0A7E4V623_PANRE</name>